<dbReference type="PANTHER" id="PTHR10791">
    <property type="entry name" value="RAG1-ACTIVATING PROTEIN 1"/>
    <property type="match status" value="1"/>
</dbReference>
<comment type="similarity">
    <text evidence="2">Belongs to the SWEET sugar transporter family.</text>
</comment>
<comment type="subcellular location">
    <subcellularLocation>
        <location evidence="1">Cell membrane</location>
        <topology evidence="1">Multi-pass membrane protein</topology>
    </subcellularLocation>
</comment>
<evidence type="ECO:0000256" key="3">
    <source>
        <dbReference type="ARBA" id="ARBA00022448"/>
    </source>
</evidence>
<evidence type="ECO:0000256" key="10">
    <source>
        <dbReference type="SAM" id="Phobius"/>
    </source>
</evidence>
<dbReference type="Pfam" id="PF03083">
    <property type="entry name" value="MtN3_slv"/>
    <property type="match status" value="2"/>
</dbReference>
<keyword evidence="9 10" id="KW-0472">Membrane</keyword>
<protein>
    <recommendedName>
        <fullName evidence="13">Sugar transporter SWEET</fullName>
    </recommendedName>
</protein>
<feature type="transmembrane region" description="Helical" evidence="10">
    <location>
        <begin position="40"/>
        <end position="57"/>
    </location>
</feature>
<accession>A0AAU9JF97</accession>
<comment type="caution">
    <text evidence="11">The sequence shown here is derived from an EMBL/GenBank/DDBJ whole genome shotgun (WGS) entry which is preliminary data.</text>
</comment>
<evidence type="ECO:0000313" key="12">
    <source>
        <dbReference type="Proteomes" id="UP001162131"/>
    </source>
</evidence>
<keyword evidence="4" id="KW-1003">Cell membrane</keyword>
<evidence type="ECO:0000256" key="4">
    <source>
        <dbReference type="ARBA" id="ARBA00022475"/>
    </source>
</evidence>
<sequence>MVNLTTIFSAIGISVSFGLNLTPIPSLIKANKTRDLSEISHLYLIIASLNYLNWCLYATKESLIGPLINNISGLCFVMTYIIIYHKIKQDTWKFNSIYFGCCLIGSMIVFKIVPSYLLGFLSVGLSALQYIAPIEQIKPALLNKDHKYIDIFIIPALICNATVWGNYGILVNDWFIIIPNLLGLLFSLFQILVYAWAKGYLPHSLFSKLASKIREISGKNKENENEIKHYI</sequence>
<keyword evidence="3" id="KW-0813">Transport</keyword>
<feature type="transmembrane region" description="Helical" evidence="10">
    <location>
        <begin position="149"/>
        <end position="169"/>
    </location>
</feature>
<feature type="transmembrane region" description="Helical" evidence="10">
    <location>
        <begin position="63"/>
        <end position="84"/>
    </location>
</feature>
<evidence type="ECO:0000256" key="2">
    <source>
        <dbReference type="ARBA" id="ARBA00007809"/>
    </source>
</evidence>
<evidence type="ECO:0000313" key="11">
    <source>
        <dbReference type="EMBL" id="CAG9324321.1"/>
    </source>
</evidence>
<evidence type="ECO:0000256" key="8">
    <source>
        <dbReference type="ARBA" id="ARBA00022989"/>
    </source>
</evidence>
<evidence type="ECO:0000256" key="7">
    <source>
        <dbReference type="ARBA" id="ARBA00022737"/>
    </source>
</evidence>
<dbReference type="InterPro" id="IPR047664">
    <property type="entry name" value="SWEET"/>
</dbReference>
<dbReference type="Gene3D" id="1.20.1280.290">
    <property type="match status" value="2"/>
</dbReference>
<keyword evidence="8 10" id="KW-1133">Transmembrane helix</keyword>
<dbReference type="GO" id="GO:0005886">
    <property type="term" value="C:plasma membrane"/>
    <property type="evidence" value="ECO:0007669"/>
    <property type="project" value="UniProtKB-SubCell"/>
</dbReference>
<keyword evidence="5" id="KW-0762">Sugar transport</keyword>
<evidence type="ECO:0000256" key="5">
    <source>
        <dbReference type="ARBA" id="ARBA00022597"/>
    </source>
</evidence>
<evidence type="ECO:0008006" key="13">
    <source>
        <dbReference type="Google" id="ProtNLM"/>
    </source>
</evidence>
<reference evidence="11" key="1">
    <citation type="submission" date="2021-09" db="EMBL/GenBank/DDBJ databases">
        <authorList>
            <consortium name="AG Swart"/>
            <person name="Singh M."/>
            <person name="Singh A."/>
            <person name="Seah K."/>
            <person name="Emmerich C."/>
        </authorList>
    </citation>
    <scope>NUCLEOTIDE SEQUENCE</scope>
    <source>
        <strain evidence="11">ATCC30299</strain>
    </source>
</reference>
<feature type="transmembrane region" description="Helical" evidence="10">
    <location>
        <begin position="175"/>
        <end position="197"/>
    </location>
</feature>
<dbReference type="AlphaFoldDB" id="A0AAU9JF97"/>
<feature type="transmembrane region" description="Helical" evidence="10">
    <location>
        <begin position="96"/>
        <end position="113"/>
    </location>
</feature>
<gene>
    <name evidence="11" type="ORF">BSTOLATCC_MIC36113</name>
</gene>
<evidence type="ECO:0000256" key="6">
    <source>
        <dbReference type="ARBA" id="ARBA00022692"/>
    </source>
</evidence>
<dbReference type="PANTHER" id="PTHR10791:SF30">
    <property type="entry name" value="SUGAR TRANSPORTER SWEET1"/>
    <property type="match status" value="1"/>
</dbReference>
<proteinExistence type="inferred from homology"/>
<keyword evidence="12" id="KW-1185">Reference proteome</keyword>
<organism evidence="11 12">
    <name type="scientific">Blepharisma stoltei</name>
    <dbReference type="NCBI Taxonomy" id="1481888"/>
    <lineage>
        <taxon>Eukaryota</taxon>
        <taxon>Sar</taxon>
        <taxon>Alveolata</taxon>
        <taxon>Ciliophora</taxon>
        <taxon>Postciliodesmatophora</taxon>
        <taxon>Heterotrichea</taxon>
        <taxon>Heterotrichida</taxon>
        <taxon>Blepharismidae</taxon>
        <taxon>Blepharisma</taxon>
    </lineage>
</organism>
<dbReference type="GO" id="GO:0051119">
    <property type="term" value="F:sugar transmembrane transporter activity"/>
    <property type="evidence" value="ECO:0007669"/>
    <property type="project" value="InterPro"/>
</dbReference>
<name>A0AAU9JF97_9CILI</name>
<keyword evidence="7" id="KW-0677">Repeat</keyword>
<evidence type="ECO:0000256" key="1">
    <source>
        <dbReference type="ARBA" id="ARBA00004651"/>
    </source>
</evidence>
<dbReference type="EMBL" id="CAJZBQ010000036">
    <property type="protein sequence ID" value="CAG9324321.1"/>
    <property type="molecule type" value="Genomic_DNA"/>
</dbReference>
<dbReference type="InterPro" id="IPR004316">
    <property type="entry name" value="SWEET_rpt"/>
</dbReference>
<evidence type="ECO:0000256" key="9">
    <source>
        <dbReference type="ARBA" id="ARBA00023136"/>
    </source>
</evidence>
<keyword evidence="6 10" id="KW-0812">Transmembrane</keyword>
<feature type="transmembrane region" description="Helical" evidence="10">
    <location>
        <begin position="6"/>
        <end position="28"/>
    </location>
</feature>
<dbReference type="Proteomes" id="UP001162131">
    <property type="component" value="Unassembled WGS sequence"/>
</dbReference>